<gene>
    <name evidence="6 9" type="primary">argC</name>
    <name evidence="9" type="ORF">H8S62_14560</name>
</gene>
<keyword evidence="4 6" id="KW-0521">NADP</keyword>
<accession>A0A8J6J914</accession>
<evidence type="ECO:0000256" key="7">
    <source>
        <dbReference type="PROSITE-ProRule" id="PRU10010"/>
    </source>
</evidence>
<protein>
    <recommendedName>
        <fullName evidence="6">N-acetyl-gamma-glutamyl-phosphate reductase</fullName>
        <shortName evidence="6">AGPR</shortName>
        <ecNumber evidence="6">1.2.1.38</ecNumber>
    </recommendedName>
    <alternativeName>
        <fullName evidence="6">N-acetyl-glutamate semialdehyde dehydrogenase</fullName>
        <shortName evidence="6">NAGSA dehydrogenase</shortName>
    </alternativeName>
</protein>
<dbReference type="PANTHER" id="PTHR32338">
    <property type="entry name" value="N-ACETYL-GAMMA-GLUTAMYL-PHOSPHATE REDUCTASE, CHLOROPLASTIC-RELATED-RELATED"/>
    <property type="match status" value="1"/>
</dbReference>
<keyword evidence="2 6" id="KW-0055">Arginine biosynthesis</keyword>
<dbReference type="PROSITE" id="PS01224">
    <property type="entry name" value="ARGC"/>
    <property type="match status" value="1"/>
</dbReference>
<dbReference type="Pfam" id="PF22698">
    <property type="entry name" value="Semialdhyde_dhC_1"/>
    <property type="match status" value="1"/>
</dbReference>
<dbReference type="Gene3D" id="3.30.360.10">
    <property type="entry name" value="Dihydrodipicolinate Reductase, domain 2"/>
    <property type="match status" value="1"/>
</dbReference>
<dbReference type="GO" id="GO:0006526">
    <property type="term" value="P:L-arginine biosynthetic process"/>
    <property type="evidence" value="ECO:0007669"/>
    <property type="project" value="UniProtKB-UniRule"/>
</dbReference>
<dbReference type="SUPFAM" id="SSF51735">
    <property type="entry name" value="NAD(P)-binding Rossmann-fold domains"/>
    <property type="match status" value="1"/>
</dbReference>
<comment type="caution">
    <text evidence="9">The sequence shown here is derived from an EMBL/GenBank/DDBJ whole genome shotgun (WGS) entry which is preliminary data.</text>
</comment>
<dbReference type="SUPFAM" id="SSF55347">
    <property type="entry name" value="Glyceraldehyde-3-phosphate dehydrogenase-like, C-terminal domain"/>
    <property type="match status" value="1"/>
</dbReference>
<keyword evidence="10" id="KW-1185">Reference proteome</keyword>
<dbReference type="Gene3D" id="3.40.50.720">
    <property type="entry name" value="NAD(P)-binding Rossmann-like Domain"/>
    <property type="match status" value="1"/>
</dbReference>
<dbReference type="UniPathway" id="UPA00068">
    <property type="reaction ID" value="UER00108"/>
</dbReference>
<dbReference type="GO" id="GO:0005737">
    <property type="term" value="C:cytoplasm"/>
    <property type="evidence" value="ECO:0007669"/>
    <property type="project" value="UniProtKB-SubCell"/>
</dbReference>
<sequence length="314" mass="34088">MSKPKIYIDGKEGTTGLQIYERLGGREDLELLLIDDEKRKDLTERKKLLNAADLVFLCLPDAAAVEAVELIENPGTRVIDASTAHRTAPGWVYGLPELHGQREKIRDAVRVANPGCYATGFISLVRPLVEEGVLPPGYPLAAHALSGYTGAGKKAIAQYEDPGRERELDSPRHYAVGLRHKHLPEMTAVCGLSHEPIFSPIICDYPRGMVVVVPLRLSMLSGEQSIESLRDLYSTYYQGETLVTLRPGDAPKCGFIGANNLEGKDTLQIFVNGSGEQAVLTARLDNLGKGASGAAVQNMNLMLGLEETLGLVLE</sequence>
<comment type="function">
    <text evidence="6">Catalyzes the NADPH-dependent reduction of N-acetyl-5-glutamyl phosphate to yield N-acetyl-L-glutamate 5-semialdehyde.</text>
</comment>
<dbReference type="HAMAP" id="MF_01110">
    <property type="entry name" value="ArgC_type2"/>
    <property type="match status" value="1"/>
</dbReference>
<dbReference type="GO" id="GO:0051287">
    <property type="term" value="F:NAD binding"/>
    <property type="evidence" value="ECO:0007669"/>
    <property type="project" value="InterPro"/>
</dbReference>
<dbReference type="Proteomes" id="UP000607645">
    <property type="component" value="Unassembled WGS sequence"/>
</dbReference>
<dbReference type="GO" id="GO:0003942">
    <property type="term" value="F:N-acetyl-gamma-glutamyl-phosphate reductase activity"/>
    <property type="evidence" value="ECO:0007669"/>
    <property type="project" value="UniProtKB-UniRule"/>
</dbReference>
<dbReference type="SMART" id="SM00859">
    <property type="entry name" value="Semialdhyde_dh"/>
    <property type="match status" value="1"/>
</dbReference>
<dbReference type="AlphaFoldDB" id="A0A8J6J914"/>
<organism evidence="9 10">
    <name type="scientific">Lawsonibacter faecis</name>
    <dbReference type="NCBI Taxonomy" id="2763052"/>
    <lineage>
        <taxon>Bacteria</taxon>
        <taxon>Bacillati</taxon>
        <taxon>Bacillota</taxon>
        <taxon>Clostridia</taxon>
        <taxon>Eubacteriales</taxon>
        <taxon>Oscillospiraceae</taxon>
        <taxon>Lawsonibacter</taxon>
    </lineage>
</organism>
<dbReference type="EC" id="1.2.1.38" evidence="6"/>
<keyword evidence="3 6" id="KW-0028">Amino-acid biosynthesis</keyword>
<comment type="similarity">
    <text evidence="6">Belongs to the NAGSA dehydrogenase family. Type 2 subfamily.</text>
</comment>
<keyword evidence="5 6" id="KW-0560">Oxidoreductase</keyword>
<evidence type="ECO:0000256" key="3">
    <source>
        <dbReference type="ARBA" id="ARBA00022605"/>
    </source>
</evidence>
<evidence type="ECO:0000313" key="10">
    <source>
        <dbReference type="Proteomes" id="UP000607645"/>
    </source>
</evidence>
<dbReference type="RefSeq" id="WP_186920009.1">
    <property type="nucleotide sequence ID" value="NZ_JACOPQ010000013.1"/>
</dbReference>
<dbReference type="InterPro" id="IPR050085">
    <property type="entry name" value="AGPR"/>
</dbReference>
<dbReference type="CDD" id="cd17896">
    <property type="entry name" value="AGPR_2_N"/>
    <property type="match status" value="1"/>
</dbReference>
<dbReference type="InterPro" id="IPR010136">
    <property type="entry name" value="AGPR_type-2"/>
</dbReference>
<reference evidence="9" key="1">
    <citation type="submission" date="2020-08" db="EMBL/GenBank/DDBJ databases">
        <title>Genome public.</title>
        <authorList>
            <person name="Liu C."/>
            <person name="Sun Q."/>
        </authorList>
    </citation>
    <scope>NUCLEOTIDE SEQUENCE</scope>
    <source>
        <strain evidence="9">NSJ-52</strain>
    </source>
</reference>
<dbReference type="InterPro" id="IPR058924">
    <property type="entry name" value="AGPR_dimerisation_dom"/>
</dbReference>
<dbReference type="InterPro" id="IPR023013">
    <property type="entry name" value="AGPR_AS"/>
</dbReference>
<dbReference type="PANTHER" id="PTHR32338:SF10">
    <property type="entry name" value="N-ACETYL-GAMMA-GLUTAMYL-PHOSPHATE REDUCTASE, CHLOROPLASTIC-RELATED"/>
    <property type="match status" value="1"/>
</dbReference>
<dbReference type="EMBL" id="JACOPQ010000013">
    <property type="protein sequence ID" value="MBC5738232.1"/>
    <property type="molecule type" value="Genomic_DNA"/>
</dbReference>
<comment type="pathway">
    <text evidence="6">Amino-acid biosynthesis; L-arginine biosynthesis; N(2)-acetyl-L-ornithine from L-glutamate: step 3/4.</text>
</comment>
<proteinExistence type="inferred from homology"/>
<evidence type="ECO:0000256" key="4">
    <source>
        <dbReference type="ARBA" id="ARBA00022857"/>
    </source>
</evidence>
<comment type="subcellular location">
    <subcellularLocation>
        <location evidence="6">Cytoplasm</location>
    </subcellularLocation>
</comment>
<dbReference type="CDD" id="cd23935">
    <property type="entry name" value="AGPR_2_C"/>
    <property type="match status" value="1"/>
</dbReference>
<comment type="catalytic activity">
    <reaction evidence="6">
        <text>N-acetyl-L-glutamate 5-semialdehyde + phosphate + NADP(+) = N-acetyl-L-glutamyl 5-phosphate + NADPH + H(+)</text>
        <dbReference type="Rhea" id="RHEA:21588"/>
        <dbReference type="ChEBI" id="CHEBI:15378"/>
        <dbReference type="ChEBI" id="CHEBI:29123"/>
        <dbReference type="ChEBI" id="CHEBI:43474"/>
        <dbReference type="ChEBI" id="CHEBI:57783"/>
        <dbReference type="ChEBI" id="CHEBI:57936"/>
        <dbReference type="ChEBI" id="CHEBI:58349"/>
        <dbReference type="EC" id="1.2.1.38"/>
    </reaction>
</comment>
<dbReference type="InterPro" id="IPR000534">
    <property type="entry name" value="Semialdehyde_DH_NAD-bd"/>
</dbReference>
<evidence type="ECO:0000256" key="1">
    <source>
        <dbReference type="ARBA" id="ARBA00022490"/>
    </source>
</evidence>
<name>A0A8J6J914_9FIRM</name>
<feature type="domain" description="Semialdehyde dehydrogenase NAD-binding" evidence="8">
    <location>
        <begin position="5"/>
        <end position="106"/>
    </location>
</feature>
<evidence type="ECO:0000313" key="9">
    <source>
        <dbReference type="EMBL" id="MBC5738232.1"/>
    </source>
</evidence>
<evidence type="ECO:0000259" key="8">
    <source>
        <dbReference type="SMART" id="SM00859"/>
    </source>
</evidence>
<dbReference type="NCBIfam" id="TIGR01851">
    <property type="entry name" value="argC_other"/>
    <property type="match status" value="1"/>
</dbReference>
<dbReference type="InterPro" id="IPR036291">
    <property type="entry name" value="NAD(P)-bd_dom_sf"/>
</dbReference>
<evidence type="ECO:0000256" key="6">
    <source>
        <dbReference type="HAMAP-Rule" id="MF_01110"/>
    </source>
</evidence>
<feature type="active site" evidence="6 7">
    <location>
        <position position="116"/>
    </location>
</feature>
<evidence type="ECO:0000256" key="2">
    <source>
        <dbReference type="ARBA" id="ARBA00022571"/>
    </source>
</evidence>
<dbReference type="Pfam" id="PF01118">
    <property type="entry name" value="Semialdhyde_dh"/>
    <property type="match status" value="1"/>
</dbReference>
<keyword evidence="1 6" id="KW-0963">Cytoplasm</keyword>
<evidence type="ECO:0000256" key="5">
    <source>
        <dbReference type="ARBA" id="ARBA00023002"/>
    </source>
</evidence>